<dbReference type="EMBL" id="CAJNRE010005513">
    <property type="protein sequence ID" value="CAF2046018.1"/>
    <property type="molecule type" value="Genomic_DNA"/>
</dbReference>
<evidence type="ECO:0000256" key="4">
    <source>
        <dbReference type="SAM" id="SignalP"/>
    </source>
</evidence>
<evidence type="ECO:0000313" key="8">
    <source>
        <dbReference type="EMBL" id="CAF3809227.1"/>
    </source>
</evidence>
<dbReference type="Proteomes" id="UP000676336">
    <property type="component" value="Unassembled WGS sequence"/>
</dbReference>
<feature type="signal peptide" evidence="4">
    <location>
        <begin position="1"/>
        <end position="28"/>
    </location>
</feature>
<dbReference type="InterPro" id="IPR001611">
    <property type="entry name" value="Leu-rich_rpt"/>
</dbReference>
<proteinExistence type="predicted"/>
<dbReference type="InterPro" id="IPR050541">
    <property type="entry name" value="LRR_TM_domain-containing"/>
</dbReference>
<dbReference type="InterPro" id="IPR003591">
    <property type="entry name" value="Leu-rich_rpt_typical-subtyp"/>
</dbReference>
<dbReference type="PANTHER" id="PTHR24369:SF210">
    <property type="entry name" value="CHAOPTIN-RELATED"/>
    <property type="match status" value="1"/>
</dbReference>
<organism evidence="5 10">
    <name type="scientific">Rotaria magnacalcarata</name>
    <dbReference type="NCBI Taxonomy" id="392030"/>
    <lineage>
        <taxon>Eukaryota</taxon>
        <taxon>Metazoa</taxon>
        <taxon>Spiralia</taxon>
        <taxon>Gnathifera</taxon>
        <taxon>Rotifera</taxon>
        <taxon>Eurotatoria</taxon>
        <taxon>Bdelloidea</taxon>
        <taxon>Philodinida</taxon>
        <taxon>Philodinidae</taxon>
        <taxon>Rotaria</taxon>
    </lineage>
</organism>
<keyword evidence="1" id="KW-0433">Leucine-rich repeat</keyword>
<dbReference type="SUPFAM" id="SSF52058">
    <property type="entry name" value="L domain-like"/>
    <property type="match status" value="1"/>
</dbReference>
<accession>A0A814PBL5</accession>
<keyword evidence="2 4" id="KW-0732">Signal</keyword>
<reference evidence="5" key="1">
    <citation type="submission" date="2021-02" db="EMBL/GenBank/DDBJ databases">
        <authorList>
            <person name="Nowell W R."/>
        </authorList>
    </citation>
    <scope>NUCLEOTIDE SEQUENCE</scope>
</reference>
<dbReference type="PRINTS" id="PR00019">
    <property type="entry name" value="LEURICHRPT"/>
</dbReference>
<sequence>MSLYFSLSKSSLFLTIFILNMTYCPSHTHSLNKSACSPYLYSTNIDIITNYQYVQPCPALLPCQCLCDMENKRLWIDCFNRKIKSLPILETIPTNNSIIEWSIDLSFNLFDNLNNSKWIPNNMHIGQLIFSGSLSYDLILQLNLIHRHLIDTLPYQQHLPIVNDDNEQGRFFDDYHEDDDTEEKHKYTLDESYNEYMRLLNELTLRLRADTEQIKSFALSLAGEPSSVSILYLDHNSLDSIPIEALYNATSLYELYLSYNNISHLPAYAFGFSHRLTRIDLSYNQISSIDNLTFQRHPNAFAGPFLIDHLDLSHNEITILEPNIFSYLVNLRFLKLKHNRIYSLSAQLWTGLYRLKYLDLSHNSIGNFTKAFYSSYLHELKYLKMTSNNINLVNSCEFLSLRALNKLYLSGNNLSSVDKCAFYGLSHKIAHSPVHIYLHSNHFETLDPCTFINFTRSTIHVENNPLICNCSFNYLLHARKSLVYTGQECGGGFAYKPQTKLTSPAVYKIHKAKGKKIVHNSITCRNTFQYYNNLCWKLDCSRICSTNERFIIQITTIATPNKTISKFQKAYFLIFFILLNTIFEKKIY</sequence>
<dbReference type="Gene3D" id="3.80.10.10">
    <property type="entry name" value="Ribonuclease Inhibitor"/>
    <property type="match status" value="3"/>
</dbReference>
<gene>
    <name evidence="7" type="ORF">BYL167_LOCUS2445</name>
    <name evidence="5" type="ORF">CJN711_LOCUS7370</name>
    <name evidence="8" type="ORF">GIL414_LOCUS1537</name>
    <name evidence="6" type="ORF">MBJ925_LOCUS12144</name>
    <name evidence="9" type="ORF">SMN809_LOCUS1857</name>
</gene>
<comment type="caution">
    <text evidence="5">The sequence shown here is derived from an EMBL/GenBank/DDBJ whole genome shotgun (WGS) entry which is preliminary data.</text>
</comment>
<protein>
    <submittedName>
        <fullName evidence="5">Uncharacterized protein</fullName>
    </submittedName>
</protein>
<feature type="chain" id="PRO_5036225484" evidence="4">
    <location>
        <begin position="29"/>
        <end position="588"/>
    </location>
</feature>
<evidence type="ECO:0000313" key="5">
    <source>
        <dbReference type="EMBL" id="CAF1105611.1"/>
    </source>
</evidence>
<dbReference type="Proteomes" id="UP000663824">
    <property type="component" value="Unassembled WGS sequence"/>
</dbReference>
<evidence type="ECO:0000256" key="3">
    <source>
        <dbReference type="ARBA" id="ARBA00022737"/>
    </source>
</evidence>
<dbReference type="InterPro" id="IPR032675">
    <property type="entry name" value="LRR_dom_sf"/>
</dbReference>
<dbReference type="Proteomes" id="UP000681720">
    <property type="component" value="Unassembled WGS sequence"/>
</dbReference>
<evidence type="ECO:0000313" key="7">
    <source>
        <dbReference type="EMBL" id="CAF3790910.1"/>
    </source>
</evidence>
<evidence type="ECO:0000313" key="6">
    <source>
        <dbReference type="EMBL" id="CAF2046018.1"/>
    </source>
</evidence>
<keyword evidence="3" id="KW-0677">Repeat</keyword>
<evidence type="ECO:0000256" key="1">
    <source>
        <dbReference type="ARBA" id="ARBA00022614"/>
    </source>
</evidence>
<dbReference type="Pfam" id="PF13855">
    <property type="entry name" value="LRR_8"/>
    <property type="match status" value="3"/>
</dbReference>
<evidence type="ECO:0000313" key="9">
    <source>
        <dbReference type="EMBL" id="CAF3813363.1"/>
    </source>
</evidence>
<dbReference type="EMBL" id="CAJOBJ010000258">
    <property type="protein sequence ID" value="CAF3809227.1"/>
    <property type="molecule type" value="Genomic_DNA"/>
</dbReference>
<dbReference type="EMBL" id="CAJOBI010000306">
    <property type="protein sequence ID" value="CAF3813363.1"/>
    <property type="molecule type" value="Genomic_DNA"/>
</dbReference>
<evidence type="ECO:0000256" key="2">
    <source>
        <dbReference type="ARBA" id="ARBA00022729"/>
    </source>
</evidence>
<dbReference type="Proteomes" id="UP000681967">
    <property type="component" value="Unassembled WGS sequence"/>
</dbReference>
<name>A0A814PBL5_9BILA</name>
<dbReference type="AlphaFoldDB" id="A0A814PBL5"/>
<dbReference type="PANTHER" id="PTHR24369">
    <property type="entry name" value="ANTIGEN BSP, PUTATIVE-RELATED"/>
    <property type="match status" value="1"/>
</dbReference>
<dbReference type="PROSITE" id="PS51450">
    <property type="entry name" value="LRR"/>
    <property type="match status" value="2"/>
</dbReference>
<dbReference type="SMART" id="SM00365">
    <property type="entry name" value="LRR_SD22"/>
    <property type="match status" value="2"/>
</dbReference>
<dbReference type="EMBL" id="CAJOBH010000426">
    <property type="protein sequence ID" value="CAF3790910.1"/>
    <property type="molecule type" value="Genomic_DNA"/>
</dbReference>
<evidence type="ECO:0000313" key="10">
    <source>
        <dbReference type="Proteomes" id="UP000663855"/>
    </source>
</evidence>
<dbReference type="Proteomes" id="UP000663855">
    <property type="component" value="Unassembled WGS sequence"/>
</dbReference>
<dbReference type="GO" id="GO:0005886">
    <property type="term" value="C:plasma membrane"/>
    <property type="evidence" value="ECO:0007669"/>
    <property type="project" value="TreeGrafter"/>
</dbReference>
<dbReference type="SMART" id="SM00369">
    <property type="entry name" value="LRR_TYP"/>
    <property type="match status" value="8"/>
</dbReference>
<dbReference type="EMBL" id="CAJNOV010002513">
    <property type="protein sequence ID" value="CAF1105611.1"/>
    <property type="molecule type" value="Genomic_DNA"/>
</dbReference>